<dbReference type="GO" id="GO:0004864">
    <property type="term" value="F:protein phosphatase inhibitor activity"/>
    <property type="evidence" value="ECO:0007669"/>
    <property type="project" value="UniProtKB-UniRule"/>
</dbReference>
<feature type="repeat" description="RPEL" evidence="4">
    <location>
        <begin position="71"/>
        <end position="96"/>
    </location>
</feature>
<dbReference type="InterPro" id="IPR004018">
    <property type="entry name" value="RPEL_repeat"/>
</dbReference>
<dbReference type="PROSITE" id="PS51073">
    <property type="entry name" value="RPEL"/>
    <property type="match status" value="1"/>
</dbReference>
<evidence type="ECO:0000313" key="7">
    <source>
        <dbReference type="Ensembl" id="ENSOTSP00005078984.2"/>
    </source>
</evidence>
<gene>
    <name evidence="7" type="primary">PHACTR2</name>
</gene>
<dbReference type="GeneTree" id="ENSGT00940000157628"/>
<reference evidence="7" key="2">
    <citation type="submission" date="2025-09" db="UniProtKB">
        <authorList>
            <consortium name="Ensembl"/>
        </authorList>
    </citation>
    <scope>IDENTIFICATION</scope>
</reference>
<comment type="similarity">
    <text evidence="1 5">Belongs to the phosphatase and actin regulator family.</text>
</comment>
<keyword evidence="8" id="KW-1185">Reference proteome</keyword>
<dbReference type="GO" id="GO:0003779">
    <property type="term" value="F:actin binding"/>
    <property type="evidence" value="ECO:0007669"/>
    <property type="project" value="UniProtKB-KW"/>
</dbReference>
<accession>A0A8C8IG30</accession>
<evidence type="ECO:0000256" key="3">
    <source>
        <dbReference type="ARBA" id="ARBA00023203"/>
    </source>
</evidence>
<dbReference type="PANTHER" id="PTHR12751">
    <property type="entry name" value="PHOSPHATASE AND ACTIN REGULATOR PHACTR"/>
    <property type="match status" value="1"/>
</dbReference>
<evidence type="ECO:0000256" key="1">
    <source>
        <dbReference type="ARBA" id="ARBA00009795"/>
    </source>
</evidence>
<comment type="subunit">
    <text evidence="5">Binds PPP1CA and actin.</text>
</comment>
<name>A0A8C8IG30_ONCTS</name>
<evidence type="ECO:0000256" key="6">
    <source>
        <dbReference type="SAM" id="MobiDB-lite"/>
    </source>
</evidence>
<protein>
    <recommendedName>
        <fullName evidence="5">Phosphatase and actin regulator</fullName>
    </recommendedName>
</protein>
<reference evidence="7" key="1">
    <citation type="submission" date="2025-08" db="UniProtKB">
        <authorList>
            <consortium name="Ensembl"/>
        </authorList>
    </citation>
    <scope>IDENTIFICATION</scope>
</reference>
<sequence length="179" mass="19622">MGQTSVSTLSQNASGVDGLEKCSLASCDVVVGSTQNPPLKQKGKLSTIGKIFKPWKWRKKKTSDKFQDLSIFLERKISTRQSREELIRRGVLIPDQGPEDPVNPETLNGHATLSLGSEEVKVDIESPETPSEGKTEESENSEDKAGLPMGLVRSSTVLTWRAQRLQSSQTVLRSLTTTP</sequence>
<keyword evidence="3 5" id="KW-0009">Actin-binding</keyword>
<dbReference type="SMART" id="SM00707">
    <property type="entry name" value="RPEL"/>
    <property type="match status" value="1"/>
</dbReference>
<evidence type="ECO:0000256" key="2">
    <source>
        <dbReference type="ARBA" id="ARBA00022737"/>
    </source>
</evidence>
<proteinExistence type="inferred from homology"/>
<dbReference type="PANTHER" id="PTHR12751:SF5">
    <property type="entry name" value="PHOSPHATASE AND ACTIN REGULATOR 2"/>
    <property type="match status" value="1"/>
</dbReference>
<dbReference type="AlphaFoldDB" id="A0A8C8IG30"/>
<evidence type="ECO:0000256" key="5">
    <source>
        <dbReference type="RuleBase" id="RU301113"/>
    </source>
</evidence>
<feature type="compositionally biased region" description="Basic and acidic residues" evidence="6">
    <location>
        <begin position="131"/>
        <end position="145"/>
    </location>
</feature>
<dbReference type="GO" id="GO:0030036">
    <property type="term" value="P:actin cytoskeleton organization"/>
    <property type="evidence" value="ECO:0007669"/>
    <property type="project" value="TreeGrafter"/>
</dbReference>
<dbReference type="Ensembl" id="ENSOTST00005085575.2">
    <property type="protein sequence ID" value="ENSOTSP00005078984.2"/>
    <property type="gene ID" value="ENSOTSG00005037160.2"/>
</dbReference>
<feature type="compositionally biased region" description="Polar residues" evidence="6">
    <location>
        <begin position="105"/>
        <end position="115"/>
    </location>
</feature>
<evidence type="ECO:0000256" key="4">
    <source>
        <dbReference type="PROSITE-ProRule" id="PRU00401"/>
    </source>
</evidence>
<evidence type="ECO:0000313" key="8">
    <source>
        <dbReference type="Proteomes" id="UP000694402"/>
    </source>
</evidence>
<feature type="region of interest" description="Disordered" evidence="6">
    <location>
        <begin position="93"/>
        <end position="150"/>
    </location>
</feature>
<dbReference type="Proteomes" id="UP000694402">
    <property type="component" value="Unassembled WGS sequence"/>
</dbReference>
<organism evidence="7 8">
    <name type="scientific">Oncorhynchus tshawytscha</name>
    <name type="common">Chinook salmon</name>
    <name type="synonym">Salmo tshawytscha</name>
    <dbReference type="NCBI Taxonomy" id="74940"/>
    <lineage>
        <taxon>Eukaryota</taxon>
        <taxon>Metazoa</taxon>
        <taxon>Chordata</taxon>
        <taxon>Craniata</taxon>
        <taxon>Vertebrata</taxon>
        <taxon>Euteleostomi</taxon>
        <taxon>Actinopterygii</taxon>
        <taxon>Neopterygii</taxon>
        <taxon>Teleostei</taxon>
        <taxon>Protacanthopterygii</taxon>
        <taxon>Salmoniformes</taxon>
        <taxon>Salmonidae</taxon>
        <taxon>Salmoninae</taxon>
        <taxon>Oncorhynchus</taxon>
    </lineage>
</organism>
<dbReference type="Pfam" id="PF02755">
    <property type="entry name" value="RPEL"/>
    <property type="match status" value="1"/>
</dbReference>
<keyword evidence="2 5" id="KW-0677">Repeat</keyword>